<dbReference type="PANTHER" id="PTHR33908:SF11">
    <property type="entry name" value="MEMBRANE PROTEIN"/>
    <property type="match status" value="1"/>
</dbReference>
<proteinExistence type="predicted"/>
<keyword evidence="5 9" id="KW-0812">Transmembrane</keyword>
<dbReference type="AlphaFoldDB" id="A0A6I4T2N7"/>
<feature type="transmembrane region" description="Helical" evidence="9">
    <location>
        <begin position="87"/>
        <end position="106"/>
    </location>
</feature>
<protein>
    <recommendedName>
        <fullName evidence="10">Glycosyltransferase RgtA/B/C/D-like domain-containing protein</fullName>
    </recommendedName>
</protein>
<feature type="domain" description="Glycosyltransferase RgtA/B/C/D-like" evidence="10">
    <location>
        <begin position="43"/>
        <end position="198"/>
    </location>
</feature>
<evidence type="ECO:0000256" key="1">
    <source>
        <dbReference type="ARBA" id="ARBA00004651"/>
    </source>
</evidence>
<feature type="transmembrane region" description="Helical" evidence="9">
    <location>
        <begin position="158"/>
        <end position="174"/>
    </location>
</feature>
<gene>
    <name evidence="11" type="ORF">GRI91_00550</name>
</gene>
<evidence type="ECO:0000256" key="3">
    <source>
        <dbReference type="ARBA" id="ARBA00022676"/>
    </source>
</evidence>
<keyword evidence="6 9" id="KW-1133">Transmembrane helix</keyword>
<evidence type="ECO:0000256" key="2">
    <source>
        <dbReference type="ARBA" id="ARBA00022475"/>
    </source>
</evidence>
<dbReference type="Pfam" id="PF13231">
    <property type="entry name" value="PMT_2"/>
    <property type="match status" value="1"/>
</dbReference>
<comment type="caution">
    <text evidence="11">The sequence shown here is derived from an EMBL/GenBank/DDBJ whole genome shotgun (WGS) entry which is preliminary data.</text>
</comment>
<evidence type="ECO:0000256" key="7">
    <source>
        <dbReference type="ARBA" id="ARBA00023136"/>
    </source>
</evidence>
<reference evidence="11 12" key="1">
    <citation type="submission" date="2019-12" db="EMBL/GenBank/DDBJ databases">
        <title>Genomic-based taxomic classification of the family Erythrobacteraceae.</title>
        <authorList>
            <person name="Xu L."/>
        </authorList>
    </citation>
    <scope>NUCLEOTIDE SEQUENCE [LARGE SCALE GENOMIC DNA]</scope>
    <source>
        <strain evidence="11 12">LMG 29518</strain>
    </source>
</reference>
<keyword evidence="4" id="KW-0808">Transferase</keyword>
<evidence type="ECO:0000256" key="9">
    <source>
        <dbReference type="SAM" id="Phobius"/>
    </source>
</evidence>
<keyword evidence="7 9" id="KW-0472">Membrane</keyword>
<evidence type="ECO:0000313" key="12">
    <source>
        <dbReference type="Proteomes" id="UP000438476"/>
    </source>
</evidence>
<feature type="transmembrane region" description="Helical" evidence="9">
    <location>
        <begin position="63"/>
        <end position="80"/>
    </location>
</feature>
<dbReference type="Proteomes" id="UP000438476">
    <property type="component" value="Unassembled WGS sequence"/>
</dbReference>
<evidence type="ECO:0000256" key="8">
    <source>
        <dbReference type="SAM" id="MobiDB-lite"/>
    </source>
</evidence>
<feature type="transmembrane region" description="Helical" evidence="9">
    <location>
        <begin position="186"/>
        <end position="208"/>
    </location>
</feature>
<sequence>MTFLTRFYWFGDPVADYDEQLYSLIGSKMLEGQLPFVDLWDRKPFGLFVLFAFAHWISGPGPIAYQLLAVLFAAIGAWLIYKLAARLVDGTTALIAATLYLVMLPMYAVHSAQSEVFHVLLMIGMVCLLKTKKGHLGVFPAAGAMLLGGLALQVKYTVFPQCFFLGGYALWRFYRQGMPIKQICLMAFQFAFLGLLPTLLVFAFYLLIGQSEAYIFANFLSFFNRTPAGFWNQNVFACWFPIALLVIPGLLWARRLQDTDGLYPLVFGWFISCIITAYLSGTTYFFYFAALIPPALLLSLPMLNRKGPFGLVPALLILLILTSQSQIPTRAAPVGTEKKTIRELAAAIRPHIGKNENCLFVYDGPTALYQLTNSCLPTPIIYPDLLNNRLESRSLGIDQTEEITRILTDSPGAIVTADIPVTPHDPKSDALVSSAIDKHYRLAARGRIKHRIISAWIRKGPRTTPSARGEIARSTRDTDQHPQ</sequence>
<keyword evidence="2" id="KW-1003">Cell membrane</keyword>
<name>A0A6I4T2N7_9SPHN</name>
<dbReference type="PANTHER" id="PTHR33908">
    <property type="entry name" value="MANNOSYLTRANSFERASE YKCB-RELATED"/>
    <property type="match status" value="1"/>
</dbReference>
<dbReference type="GO" id="GO:0009103">
    <property type="term" value="P:lipopolysaccharide biosynthetic process"/>
    <property type="evidence" value="ECO:0007669"/>
    <property type="project" value="UniProtKB-ARBA"/>
</dbReference>
<dbReference type="GO" id="GO:0016763">
    <property type="term" value="F:pentosyltransferase activity"/>
    <property type="evidence" value="ECO:0007669"/>
    <property type="project" value="TreeGrafter"/>
</dbReference>
<evidence type="ECO:0000256" key="4">
    <source>
        <dbReference type="ARBA" id="ARBA00022679"/>
    </source>
</evidence>
<evidence type="ECO:0000259" key="10">
    <source>
        <dbReference type="Pfam" id="PF13231"/>
    </source>
</evidence>
<dbReference type="EMBL" id="WTYT01000001">
    <property type="protein sequence ID" value="MXO64250.1"/>
    <property type="molecule type" value="Genomic_DNA"/>
</dbReference>
<dbReference type="GO" id="GO:0005886">
    <property type="term" value="C:plasma membrane"/>
    <property type="evidence" value="ECO:0007669"/>
    <property type="project" value="UniProtKB-SubCell"/>
</dbReference>
<feature type="region of interest" description="Disordered" evidence="8">
    <location>
        <begin position="459"/>
        <end position="483"/>
    </location>
</feature>
<feature type="compositionally biased region" description="Basic and acidic residues" evidence="8">
    <location>
        <begin position="470"/>
        <end position="483"/>
    </location>
</feature>
<dbReference type="OrthoDB" id="345761at2"/>
<evidence type="ECO:0000256" key="6">
    <source>
        <dbReference type="ARBA" id="ARBA00022989"/>
    </source>
</evidence>
<dbReference type="InterPro" id="IPR050297">
    <property type="entry name" value="LipidA_mod_glycosyltrf_83"/>
</dbReference>
<keyword evidence="3" id="KW-0328">Glycosyltransferase</keyword>
<feature type="transmembrane region" description="Helical" evidence="9">
    <location>
        <begin position="228"/>
        <end position="250"/>
    </location>
</feature>
<accession>A0A6I4T2N7</accession>
<dbReference type="InterPro" id="IPR038731">
    <property type="entry name" value="RgtA/B/C-like"/>
</dbReference>
<evidence type="ECO:0000313" key="11">
    <source>
        <dbReference type="EMBL" id="MXO64250.1"/>
    </source>
</evidence>
<organism evidence="11 12">
    <name type="scientific">Altericroceibacterium endophyticum</name>
    <dbReference type="NCBI Taxonomy" id="1808508"/>
    <lineage>
        <taxon>Bacteria</taxon>
        <taxon>Pseudomonadati</taxon>
        <taxon>Pseudomonadota</taxon>
        <taxon>Alphaproteobacteria</taxon>
        <taxon>Sphingomonadales</taxon>
        <taxon>Erythrobacteraceae</taxon>
        <taxon>Altericroceibacterium</taxon>
    </lineage>
</organism>
<feature type="transmembrane region" description="Helical" evidence="9">
    <location>
        <begin position="262"/>
        <end position="279"/>
    </location>
</feature>
<comment type="subcellular location">
    <subcellularLocation>
        <location evidence="1">Cell membrane</location>
        <topology evidence="1">Multi-pass membrane protein</topology>
    </subcellularLocation>
</comment>
<evidence type="ECO:0000256" key="5">
    <source>
        <dbReference type="ARBA" id="ARBA00022692"/>
    </source>
</evidence>
<keyword evidence="12" id="KW-1185">Reference proteome</keyword>